<dbReference type="EMBL" id="CP097511">
    <property type="protein sequence ID" value="URE42441.1"/>
    <property type="molecule type" value="Genomic_DNA"/>
</dbReference>
<organism evidence="1 2">
    <name type="scientific">Musa troglodytarum</name>
    <name type="common">fe'i banana</name>
    <dbReference type="NCBI Taxonomy" id="320322"/>
    <lineage>
        <taxon>Eukaryota</taxon>
        <taxon>Viridiplantae</taxon>
        <taxon>Streptophyta</taxon>
        <taxon>Embryophyta</taxon>
        <taxon>Tracheophyta</taxon>
        <taxon>Spermatophyta</taxon>
        <taxon>Magnoliopsida</taxon>
        <taxon>Liliopsida</taxon>
        <taxon>Zingiberales</taxon>
        <taxon>Musaceae</taxon>
        <taxon>Musa</taxon>
    </lineage>
</organism>
<dbReference type="Proteomes" id="UP001055439">
    <property type="component" value="Chromosome 9"/>
</dbReference>
<dbReference type="AlphaFoldDB" id="A0A9E7L6L4"/>
<gene>
    <name evidence="1" type="ORF">MUK42_33380</name>
</gene>
<sequence length="76" mass="9072">HFVFRRPRNENRERRRGRLDRLSRLAFRKASILTVAHALFAEMTRHGDAKRVRRICIRLCARNNFGFEVFVGLGFE</sequence>
<keyword evidence="2" id="KW-1185">Reference proteome</keyword>
<accession>A0A9E7L6L4</accession>
<reference evidence="1" key="1">
    <citation type="submission" date="2022-05" db="EMBL/GenBank/DDBJ databases">
        <title>The Musa troglodytarum L. genome provides insights into the mechanism of non-climacteric behaviour and enrichment of carotenoids.</title>
        <authorList>
            <person name="Wang J."/>
        </authorList>
    </citation>
    <scope>NUCLEOTIDE SEQUENCE</scope>
    <source>
        <tissue evidence="1">Leaf</tissue>
    </source>
</reference>
<feature type="non-terminal residue" evidence="1">
    <location>
        <position position="1"/>
    </location>
</feature>
<proteinExistence type="predicted"/>
<evidence type="ECO:0000313" key="1">
    <source>
        <dbReference type="EMBL" id="URE42441.1"/>
    </source>
</evidence>
<name>A0A9E7L6L4_9LILI</name>
<protein>
    <submittedName>
        <fullName evidence="1">Uncharacterized protein</fullName>
    </submittedName>
</protein>
<evidence type="ECO:0000313" key="2">
    <source>
        <dbReference type="Proteomes" id="UP001055439"/>
    </source>
</evidence>